<dbReference type="PANTHER" id="PTHR36222">
    <property type="entry name" value="SERINE PROTEASE INHIBITOR RV3364C"/>
    <property type="match status" value="1"/>
</dbReference>
<dbReference type="PANTHER" id="PTHR36222:SF1">
    <property type="entry name" value="SERINE PROTEASE INHIBITOR RV3364C"/>
    <property type="match status" value="1"/>
</dbReference>
<dbReference type="InterPro" id="IPR004942">
    <property type="entry name" value="Roadblock/LAMTOR2_dom"/>
</dbReference>
<organism evidence="2 3">
    <name type="scientific">Actinomadura nitritigenes</name>
    <dbReference type="NCBI Taxonomy" id="134602"/>
    <lineage>
        <taxon>Bacteria</taxon>
        <taxon>Bacillati</taxon>
        <taxon>Actinomycetota</taxon>
        <taxon>Actinomycetes</taxon>
        <taxon>Streptosporangiales</taxon>
        <taxon>Thermomonosporaceae</taxon>
        <taxon>Actinomadura</taxon>
    </lineage>
</organism>
<evidence type="ECO:0000259" key="1">
    <source>
        <dbReference type="SMART" id="SM00960"/>
    </source>
</evidence>
<reference evidence="2 3" key="1">
    <citation type="submission" date="2021-03" db="EMBL/GenBank/DDBJ databases">
        <authorList>
            <person name="Kanchanasin P."/>
            <person name="Saeng-In P."/>
            <person name="Phongsopitanun W."/>
            <person name="Yuki M."/>
            <person name="Kudo T."/>
            <person name="Ohkuma M."/>
            <person name="Tanasupawat S."/>
        </authorList>
    </citation>
    <scope>NUCLEOTIDE SEQUENCE [LARGE SCALE GENOMIC DNA]</scope>
    <source>
        <strain evidence="2 3">L46</strain>
    </source>
</reference>
<sequence>MMHNTVTGELNWLLNDFAERVASVRQAVILSRDGLAVAASNELGREDAEHLSALASGVQSLARGAGRHFAGGNVRQTIIEMDALLLFVTAAGDGTCLAVIAEAEADAGLVAYEMAVLVKRVGQHMQAAPRHEPAGGGFGGGGFGGGYGAGGAAPQGR</sequence>
<evidence type="ECO:0000313" key="2">
    <source>
        <dbReference type="EMBL" id="MBO2441038.1"/>
    </source>
</evidence>
<keyword evidence="3" id="KW-1185">Reference proteome</keyword>
<evidence type="ECO:0000313" key="3">
    <source>
        <dbReference type="Proteomes" id="UP000666915"/>
    </source>
</evidence>
<dbReference type="Proteomes" id="UP000666915">
    <property type="component" value="Unassembled WGS sequence"/>
</dbReference>
<feature type="domain" description="Roadblock/LAMTOR2" evidence="1">
    <location>
        <begin position="11"/>
        <end position="101"/>
    </location>
</feature>
<dbReference type="InterPro" id="IPR053141">
    <property type="entry name" value="Mycobact_SerProt_Inhib_Rv3364c"/>
</dbReference>
<dbReference type="SUPFAM" id="SSF103196">
    <property type="entry name" value="Roadblock/LC7 domain"/>
    <property type="match status" value="1"/>
</dbReference>
<comment type="caution">
    <text evidence="2">The sequence shown here is derived from an EMBL/GenBank/DDBJ whole genome shotgun (WGS) entry which is preliminary data.</text>
</comment>
<protein>
    <submittedName>
        <fullName evidence="2">Roadblock/LC7 domain-containing protein</fullName>
    </submittedName>
</protein>
<gene>
    <name evidence="2" type="ORF">J4557_26285</name>
</gene>
<name>A0ABS3R5U3_9ACTN</name>
<dbReference type="Gene3D" id="3.30.450.30">
    <property type="entry name" value="Dynein light chain 2a, cytoplasmic"/>
    <property type="match status" value="1"/>
</dbReference>
<dbReference type="EMBL" id="JAGEOK010000017">
    <property type="protein sequence ID" value="MBO2441038.1"/>
    <property type="molecule type" value="Genomic_DNA"/>
</dbReference>
<dbReference type="Pfam" id="PF03259">
    <property type="entry name" value="Robl_LC7"/>
    <property type="match status" value="1"/>
</dbReference>
<accession>A0ABS3R5U3</accession>
<dbReference type="SMART" id="SM00960">
    <property type="entry name" value="Robl_LC7"/>
    <property type="match status" value="1"/>
</dbReference>
<proteinExistence type="predicted"/>